<dbReference type="GO" id="GO:0016779">
    <property type="term" value="F:nucleotidyltransferase activity"/>
    <property type="evidence" value="ECO:0007669"/>
    <property type="project" value="InterPro"/>
</dbReference>
<evidence type="ECO:0008006" key="4">
    <source>
        <dbReference type="Google" id="ProtNLM"/>
    </source>
</evidence>
<reference evidence="2 3" key="1">
    <citation type="submission" date="2019-12" db="EMBL/GenBank/DDBJ databases">
        <title>Nocardia sp. nov. ET3-3 isolated from soil.</title>
        <authorList>
            <person name="Kanchanasin P."/>
            <person name="Tanasupawat S."/>
            <person name="Yuki M."/>
            <person name="Kudo T."/>
        </authorList>
    </citation>
    <scope>NUCLEOTIDE SEQUENCE [LARGE SCALE GENOMIC DNA]</scope>
    <source>
        <strain evidence="2 3">ET3-3</strain>
    </source>
</reference>
<accession>A0A7K1V325</accession>
<gene>
    <name evidence="2" type="ORF">GPX89_26795</name>
</gene>
<proteinExistence type="predicted"/>
<evidence type="ECO:0000256" key="1">
    <source>
        <dbReference type="ARBA" id="ARBA00023118"/>
    </source>
</evidence>
<dbReference type="Pfam" id="PF18144">
    <property type="entry name" value="SMODS"/>
    <property type="match status" value="1"/>
</dbReference>
<dbReference type="InterPro" id="IPR006116">
    <property type="entry name" value="NT_2-5OAS_ClassI-CCAase"/>
</dbReference>
<dbReference type="EMBL" id="WRPP01000005">
    <property type="protein sequence ID" value="MVU80849.1"/>
    <property type="molecule type" value="Genomic_DNA"/>
</dbReference>
<sequence length="285" mass="31605">MPEDPLGAFVDTLVTPSPDRQLVADRRALIDRLLKSAGVWMTFESGSFTHGTAIPGHSDVDLMGRISAAERPVSPSWALTKAKNALAVESWRFRELKVGSPAVKIQFSTGPHFEVAPAYYSSRKGSDDVFVIPGPNEEWVESVPAAHNRYVSAQNDRLGKKVKPLVRLLKAWKYHNGVPISSTYLELRAAQHAAGESSIYYDIDMRVVLLKMISSNLAAMNDPIGIVTRIRPCSSEQNRLTALAAIRRAHAALERAYVAKKTRDASEYWKSMYTLFGAAFPYPSW</sequence>
<protein>
    <recommendedName>
        <fullName evidence="4">Nucleotidyltransferase</fullName>
    </recommendedName>
</protein>
<dbReference type="CDD" id="cd05400">
    <property type="entry name" value="NT_2-5OAS_ClassI-CCAase"/>
    <property type="match status" value="1"/>
</dbReference>
<dbReference type="AlphaFoldDB" id="A0A7K1V325"/>
<dbReference type="RefSeq" id="WP_157390410.1">
    <property type="nucleotide sequence ID" value="NZ_WRPP01000005.1"/>
</dbReference>
<organism evidence="2 3">
    <name type="scientific">Nocardia terrae</name>
    <dbReference type="NCBI Taxonomy" id="2675851"/>
    <lineage>
        <taxon>Bacteria</taxon>
        <taxon>Bacillati</taxon>
        <taxon>Actinomycetota</taxon>
        <taxon>Actinomycetes</taxon>
        <taxon>Mycobacteriales</taxon>
        <taxon>Nocardiaceae</taxon>
        <taxon>Nocardia</taxon>
    </lineage>
</organism>
<keyword evidence="1" id="KW-0051">Antiviral defense</keyword>
<evidence type="ECO:0000313" key="2">
    <source>
        <dbReference type="EMBL" id="MVU80849.1"/>
    </source>
</evidence>
<evidence type="ECO:0000313" key="3">
    <source>
        <dbReference type="Proteomes" id="UP000466794"/>
    </source>
</evidence>
<name>A0A7K1V325_9NOCA</name>
<comment type="caution">
    <text evidence="2">The sequence shown here is derived from an EMBL/GenBank/DDBJ whole genome shotgun (WGS) entry which is preliminary data.</text>
</comment>
<dbReference type="GO" id="GO:0051607">
    <property type="term" value="P:defense response to virus"/>
    <property type="evidence" value="ECO:0007669"/>
    <property type="project" value="UniProtKB-KW"/>
</dbReference>
<dbReference type="Proteomes" id="UP000466794">
    <property type="component" value="Unassembled WGS sequence"/>
</dbReference>
<keyword evidence="3" id="KW-1185">Reference proteome</keyword>